<keyword evidence="1" id="KW-1133">Transmembrane helix</keyword>
<feature type="transmembrane region" description="Helical" evidence="1">
    <location>
        <begin position="44"/>
        <end position="63"/>
    </location>
</feature>
<keyword evidence="1" id="KW-0472">Membrane</keyword>
<gene>
    <name evidence="2" type="ORF">B0I18_10756</name>
</gene>
<dbReference type="RefSeq" id="WP_146146783.1">
    <property type="nucleotide sequence ID" value="NZ_PYGD01000007.1"/>
</dbReference>
<sequence length="122" mass="13401">MRFLFVFLLTAIAAYFALLIMPWWISMLIAFFVVLLLPMSQGRSFLATALGVGLCWLVVALVADIRNEHLLSTKMAALFHLPSYILMVALSPLTGFITGGLGGWTAAALRDLFREKQQAPAA</sequence>
<keyword evidence="3" id="KW-1185">Reference proteome</keyword>
<dbReference type="EMBL" id="PYGD01000007">
    <property type="protein sequence ID" value="PSK90646.1"/>
    <property type="molecule type" value="Genomic_DNA"/>
</dbReference>
<feature type="transmembrane region" description="Helical" evidence="1">
    <location>
        <begin position="83"/>
        <end position="109"/>
    </location>
</feature>
<keyword evidence="1" id="KW-0812">Transmembrane</keyword>
<proteinExistence type="predicted"/>
<name>A0A2P8D0G2_9BACT</name>
<accession>A0A2P8D0G2</accession>
<evidence type="ECO:0000256" key="1">
    <source>
        <dbReference type="SAM" id="Phobius"/>
    </source>
</evidence>
<dbReference type="OrthoDB" id="965650at2"/>
<organism evidence="2 3">
    <name type="scientific">Taibaiella chishuiensis</name>
    <dbReference type="NCBI Taxonomy" id="1434707"/>
    <lineage>
        <taxon>Bacteria</taxon>
        <taxon>Pseudomonadati</taxon>
        <taxon>Bacteroidota</taxon>
        <taxon>Chitinophagia</taxon>
        <taxon>Chitinophagales</taxon>
        <taxon>Chitinophagaceae</taxon>
        <taxon>Taibaiella</taxon>
    </lineage>
</organism>
<reference evidence="2 3" key="1">
    <citation type="submission" date="2018-03" db="EMBL/GenBank/DDBJ databases">
        <title>Genomic Encyclopedia of Type Strains, Phase III (KMG-III): the genomes of soil and plant-associated and newly described type strains.</title>
        <authorList>
            <person name="Whitman W."/>
        </authorList>
    </citation>
    <scope>NUCLEOTIDE SEQUENCE [LARGE SCALE GENOMIC DNA]</scope>
    <source>
        <strain evidence="2 3">CGMCC 1.12700</strain>
    </source>
</reference>
<evidence type="ECO:0000313" key="2">
    <source>
        <dbReference type="EMBL" id="PSK90646.1"/>
    </source>
</evidence>
<feature type="transmembrane region" description="Helical" evidence="1">
    <location>
        <begin position="12"/>
        <end position="37"/>
    </location>
</feature>
<dbReference type="Proteomes" id="UP000240572">
    <property type="component" value="Unassembled WGS sequence"/>
</dbReference>
<dbReference type="AlphaFoldDB" id="A0A2P8D0G2"/>
<comment type="caution">
    <text evidence="2">The sequence shown here is derived from an EMBL/GenBank/DDBJ whole genome shotgun (WGS) entry which is preliminary data.</text>
</comment>
<protein>
    <submittedName>
        <fullName evidence="2">Uncharacterized protein</fullName>
    </submittedName>
</protein>
<evidence type="ECO:0000313" key="3">
    <source>
        <dbReference type="Proteomes" id="UP000240572"/>
    </source>
</evidence>